<proteinExistence type="predicted"/>
<keyword evidence="3" id="KW-1185">Reference proteome</keyword>
<name>A0ABV0S5P5_9TELE</name>
<dbReference type="Proteomes" id="UP001434883">
    <property type="component" value="Unassembled WGS sequence"/>
</dbReference>
<dbReference type="PANTHER" id="PTHR46961:SF12">
    <property type="entry name" value="DYNEIN AXONEMAL HEAVY CHAIN 10"/>
    <property type="match status" value="1"/>
</dbReference>
<organism evidence="2 3">
    <name type="scientific">Xenoophorus captivus</name>
    <dbReference type="NCBI Taxonomy" id="1517983"/>
    <lineage>
        <taxon>Eukaryota</taxon>
        <taxon>Metazoa</taxon>
        <taxon>Chordata</taxon>
        <taxon>Craniata</taxon>
        <taxon>Vertebrata</taxon>
        <taxon>Euteleostomi</taxon>
        <taxon>Actinopterygii</taxon>
        <taxon>Neopterygii</taxon>
        <taxon>Teleostei</taxon>
        <taxon>Neoteleostei</taxon>
        <taxon>Acanthomorphata</taxon>
        <taxon>Ovalentaria</taxon>
        <taxon>Atherinomorphae</taxon>
        <taxon>Cyprinodontiformes</taxon>
        <taxon>Goodeidae</taxon>
        <taxon>Xenoophorus</taxon>
    </lineage>
</organism>
<dbReference type="InterPro" id="IPR026983">
    <property type="entry name" value="DHC"/>
</dbReference>
<dbReference type="PANTHER" id="PTHR46961">
    <property type="entry name" value="DYNEIN HEAVY CHAIN 1, AXONEMAL-LIKE PROTEIN"/>
    <property type="match status" value="1"/>
</dbReference>
<dbReference type="InterPro" id="IPR041466">
    <property type="entry name" value="Dynein_AAA5_ext"/>
</dbReference>
<dbReference type="EMBL" id="JAHRIN010067836">
    <property type="protein sequence ID" value="MEQ2215003.1"/>
    <property type="molecule type" value="Genomic_DNA"/>
</dbReference>
<sequence>VSQLCLMLDSLLDSDNSRADVLESYFLEALYCSLGATLVESDRIKFDEFIKRLSCLSTVHEEEVLAGPGCLPTLYYFHFDGAQKKWVPWSSLVTKYTHNPEMKFADILGDAYLSGQCLQMHT</sequence>
<feature type="non-terminal residue" evidence="2">
    <location>
        <position position="1"/>
    </location>
</feature>
<protein>
    <recommendedName>
        <fullName evidence="1">Dynein heavy chain AAA 5 extension domain-containing protein</fullName>
    </recommendedName>
</protein>
<evidence type="ECO:0000259" key="1">
    <source>
        <dbReference type="Pfam" id="PF17852"/>
    </source>
</evidence>
<accession>A0ABV0S5P5</accession>
<evidence type="ECO:0000313" key="2">
    <source>
        <dbReference type="EMBL" id="MEQ2215003.1"/>
    </source>
</evidence>
<feature type="domain" description="Dynein heavy chain AAA 5 extension" evidence="1">
    <location>
        <begin position="1"/>
        <end position="90"/>
    </location>
</feature>
<reference evidence="2 3" key="1">
    <citation type="submission" date="2021-06" db="EMBL/GenBank/DDBJ databases">
        <authorList>
            <person name="Palmer J.M."/>
        </authorList>
    </citation>
    <scope>NUCLEOTIDE SEQUENCE [LARGE SCALE GENOMIC DNA]</scope>
    <source>
        <strain evidence="2 3">XC_2019</strain>
        <tissue evidence="2">Muscle</tissue>
    </source>
</reference>
<evidence type="ECO:0000313" key="3">
    <source>
        <dbReference type="Proteomes" id="UP001434883"/>
    </source>
</evidence>
<dbReference type="Pfam" id="PF17852">
    <property type="entry name" value="Dynein_AAA_lid"/>
    <property type="match status" value="1"/>
</dbReference>
<comment type="caution">
    <text evidence="2">The sequence shown here is derived from an EMBL/GenBank/DDBJ whole genome shotgun (WGS) entry which is preliminary data.</text>
</comment>
<dbReference type="Gene3D" id="1.10.472.130">
    <property type="match status" value="1"/>
</dbReference>
<gene>
    <name evidence="2" type="ORF">XENOCAPTIV_025531</name>
</gene>